<keyword evidence="8" id="KW-1133">Transmembrane helix</keyword>
<protein>
    <recommendedName>
        <fullName evidence="3">histidine kinase</fullName>
        <ecNumber evidence="3">2.7.13.3</ecNumber>
    </recommendedName>
</protein>
<evidence type="ECO:0000256" key="8">
    <source>
        <dbReference type="SAM" id="Phobius"/>
    </source>
</evidence>
<dbReference type="PROSITE" id="PS50109">
    <property type="entry name" value="HIS_KIN"/>
    <property type="match status" value="1"/>
</dbReference>
<feature type="coiled-coil region" evidence="7">
    <location>
        <begin position="440"/>
        <end position="467"/>
    </location>
</feature>
<comment type="caution">
    <text evidence="11">The sequence shown here is derived from an EMBL/GenBank/DDBJ whole genome shotgun (WGS) entry which is preliminary data.</text>
</comment>
<organism evidence="11 12">
    <name type="scientific">Polyangium fumosum</name>
    <dbReference type="NCBI Taxonomy" id="889272"/>
    <lineage>
        <taxon>Bacteria</taxon>
        <taxon>Pseudomonadati</taxon>
        <taxon>Myxococcota</taxon>
        <taxon>Polyangia</taxon>
        <taxon>Polyangiales</taxon>
        <taxon>Polyangiaceae</taxon>
        <taxon>Polyangium</taxon>
    </lineage>
</organism>
<evidence type="ECO:0000313" key="11">
    <source>
        <dbReference type="EMBL" id="TKD02779.1"/>
    </source>
</evidence>
<feature type="transmembrane region" description="Helical" evidence="8">
    <location>
        <begin position="51"/>
        <end position="75"/>
    </location>
</feature>
<dbReference type="GO" id="GO:0016020">
    <property type="term" value="C:membrane"/>
    <property type="evidence" value="ECO:0007669"/>
    <property type="project" value="UniProtKB-SubCell"/>
</dbReference>
<dbReference type="SUPFAM" id="SSF47384">
    <property type="entry name" value="Homodimeric domain of signal transducing histidine kinase"/>
    <property type="match status" value="1"/>
</dbReference>
<feature type="transmembrane region" description="Helical" evidence="8">
    <location>
        <begin position="108"/>
        <end position="126"/>
    </location>
</feature>
<feature type="transmembrane region" description="Helical" evidence="8">
    <location>
        <begin position="337"/>
        <end position="359"/>
    </location>
</feature>
<evidence type="ECO:0000256" key="4">
    <source>
        <dbReference type="ARBA" id="ARBA00022553"/>
    </source>
</evidence>
<feature type="transmembrane region" description="Helical" evidence="8">
    <location>
        <begin position="248"/>
        <end position="267"/>
    </location>
</feature>
<dbReference type="RefSeq" id="WP_136932185.1">
    <property type="nucleotide sequence ID" value="NZ_SSMQ01000033.1"/>
</dbReference>
<dbReference type="OrthoDB" id="224978at2"/>
<keyword evidence="7" id="KW-0175">Coiled coil</keyword>
<name>A0A4U1J653_9BACT</name>
<dbReference type="InterPro" id="IPR003661">
    <property type="entry name" value="HisK_dim/P_dom"/>
</dbReference>
<evidence type="ECO:0000259" key="9">
    <source>
        <dbReference type="PROSITE" id="PS50109"/>
    </source>
</evidence>
<keyword evidence="8" id="KW-0472">Membrane</keyword>
<dbReference type="EMBL" id="SSMQ01000033">
    <property type="protein sequence ID" value="TKD02779.1"/>
    <property type="molecule type" value="Genomic_DNA"/>
</dbReference>
<gene>
    <name evidence="11" type="ORF">E8A74_28190</name>
</gene>
<comment type="subcellular location">
    <subcellularLocation>
        <location evidence="2">Membrane</location>
    </subcellularLocation>
</comment>
<feature type="transmembrane region" description="Helical" evidence="8">
    <location>
        <begin position="163"/>
        <end position="182"/>
    </location>
</feature>
<dbReference type="InterPro" id="IPR005467">
    <property type="entry name" value="His_kinase_dom"/>
</dbReference>
<keyword evidence="12" id="KW-1185">Reference proteome</keyword>
<evidence type="ECO:0000259" key="10">
    <source>
        <dbReference type="PROSITE" id="PS50885"/>
    </source>
</evidence>
<accession>A0A4U1J653</accession>
<comment type="catalytic activity">
    <reaction evidence="1">
        <text>ATP + protein L-histidine = ADP + protein N-phospho-L-histidine.</text>
        <dbReference type="EC" id="2.7.13.3"/>
    </reaction>
</comment>
<keyword evidence="8" id="KW-0812">Transmembrane</keyword>
<evidence type="ECO:0000256" key="7">
    <source>
        <dbReference type="SAM" id="Coils"/>
    </source>
</evidence>
<evidence type="ECO:0000256" key="3">
    <source>
        <dbReference type="ARBA" id="ARBA00012438"/>
    </source>
</evidence>
<dbReference type="InterPro" id="IPR003594">
    <property type="entry name" value="HATPase_dom"/>
</dbReference>
<dbReference type="InterPro" id="IPR036097">
    <property type="entry name" value="HisK_dim/P_sf"/>
</dbReference>
<dbReference type="SMART" id="SM00304">
    <property type="entry name" value="HAMP"/>
    <property type="match status" value="1"/>
</dbReference>
<keyword evidence="4" id="KW-0597">Phosphoprotein</keyword>
<dbReference type="Gene3D" id="3.30.565.10">
    <property type="entry name" value="Histidine kinase-like ATPase, C-terminal domain"/>
    <property type="match status" value="1"/>
</dbReference>
<feature type="domain" description="HAMP" evidence="10">
    <location>
        <begin position="395"/>
        <end position="448"/>
    </location>
</feature>
<dbReference type="PRINTS" id="PR00344">
    <property type="entry name" value="BCTRLSENSOR"/>
</dbReference>
<dbReference type="SMART" id="SM00387">
    <property type="entry name" value="HATPase_c"/>
    <property type="match status" value="1"/>
</dbReference>
<evidence type="ECO:0000256" key="5">
    <source>
        <dbReference type="ARBA" id="ARBA00022679"/>
    </source>
</evidence>
<feature type="transmembrane region" description="Helical" evidence="8">
    <location>
        <begin position="82"/>
        <end position="102"/>
    </location>
</feature>
<feature type="transmembrane region" description="Helical" evidence="8">
    <location>
        <begin position="25"/>
        <end position="45"/>
    </location>
</feature>
<dbReference type="PANTHER" id="PTHR43065">
    <property type="entry name" value="SENSOR HISTIDINE KINASE"/>
    <property type="match status" value="1"/>
</dbReference>
<dbReference type="InterPro" id="IPR003660">
    <property type="entry name" value="HAMP_dom"/>
</dbReference>
<evidence type="ECO:0000256" key="1">
    <source>
        <dbReference type="ARBA" id="ARBA00000085"/>
    </source>
</evidence>
<keyword evidence="6" id="KW-0418">Kinase</keyword>
<reference evidence="11 12" key="1">
    <citation type="submission" date="2019-04" db="EMBL/GenBank/DDBJ databases">
        <authorList>
            <person name="Li Y."/>
            <person name="Wang J."/>
        </authorList>
    </citation>
    <scope>NUCLEOTIDE SEQUENCE [LARGE SCALE GENOMIC DNA]</scope>
    <source>
        <strain evidence="11 12">DSM 14668</strain>
    </source>
</reference>
<dbReference type="InterPro" id="IPR004358">
    <property type="entry name" value="Sig_transdc_His_kin-like_C"/>
</dbReference>
<dbReference type="PANTHER" id="PTHR43065:SF42">
    <property type="entry name" value="TWO-COMPONENT SENSOR PPRA"/>
    <property type="match status" value="1"/>
</dbReference>
<feature type="transmembrane region" description="Helical" evidence="8">
    <location>
        <begin position="371"/>
        <end position="391"/>
    </location>
</feature>
<dbReference type="SUPFAM" id="SSF55874">
    <property type="entry name" value="ATPase domain of HSP90 chaperone/DNA topoisomerase II/histidine kinase"/>
    <property type="match status" value="1"/>
</dbReference>
<dbReference type="Proteomes" id="UP000309215">
    <property type="component" value="Unassembled WGS sequence"/>
</dbReference>
<feature type="domain" description="Histidine kinase" evidence="9">
    <location>
        <begin position="497"/>
        <end position="745"/>
    </location>
</feature>
<dbReference type="PROSITE" id="PS50885">
    <property type="entry name" value="HAMP"/>
    <property type="match status" value="1"/>
</dbReference>
<dbReference type="Gene3D" id="6.10.340.10">
    <property type="match status" value="1"/>
</dbReference>
<dbReference type="AlphaFoldDB" id="A0A4U1J653"/>
<keyword evidence="5" id="KW-0808">Transferase</keyword>
<dbReference type="GO" id="GO:0000155">
    <property type="term" value="F:phosphorelay sensor kinase activity"/>
    <property type="evidence" value="ECO:0007669"/>
    <property type="project" value="InterPro"/>
</dbReference>
<feature type="transmembrane region" description="Helical" evidence="8">
    <location>
        <begin position="188"/>
        <end position="212"/>
    </location>
</feature>
<dbReference type="InterPro" id="IPR036890">
    <property type="entry name" value="HATPase_C_sf"/>
</dbReference>
<evidence type="ECO:0000313" key="12">
    <source>
        <dbReference type="Proteomes" id="UP000309215"/>
    </source>
</evidence>
<dbReference type="Gene3D" id="1.10.287.130">
    <property type="match status" value="1"/>
</dbReference>
<feature type="transmembrane region" description="Helical" evidence="8">
    <location>
        <begin position="279"/>
        <end position="296"/>
    </location>
</feature>
<evidence type="ECO:0000256" key="6">
    <source>
        <dbReference type="ARBA" id="ARBA00022777"/>
    </source>
</evidence>
<evidence type="ECO:0000256" key="2">
    <source>
        <dbReference type="ARBA" id="ARBA00004370"/>
    </source>
</evidence>
<dbReference type="EC" id="2.7.13.3" evidence="3"/>
<dbReference type="CDD" id="cd06225">
    <property type="entry name" value="HAMP"/>
    <property type="match status" value="1"/>
</dbReference>
<sequence length="745" mass="79136">MAPQRRTLPPPSTIRPPKAPSHLQAELLAAAWEAFSALLFVWTVVPDALSAALPFAITIGVVSLSLSALAGPALVRRGPRGLFVAALVRTLSWPLAVSPLVPHIGSRVLFAAAGFGLMAGGIRRAFYRRLIPEETTTAALGQTAPAETSTDIGNLRDKLAESAMVAGIVGGHTLMLFCVAFLRTQSPVLFKAWLEFVPALALVGTIGFTFAIRPATRRVARALAAGPTGDRALHERALAQAEALPSTLSYLNFTVWSAFITIGVFYARPGRAAWSLADGLTQICLGILFAFGVSFYQRAWDRDTVAPILERLRAWTGSGVAMLAEPLNLRRRMLRDFGLPLLFTTTLSLFASVGLYRALSVGSDLRQDVDAIAALIAAFGTMIVAALGVVARAARELSRPLAVLAGAADRVAGGALDAAAPPVTGPVEVVGLGESIERMRVRLAGTIAELERERAGLEENVAARTAELTKTLDELRRAQAALVQGERLASIGELFAGVAHEIYNPLTAIAGAAAPLERLSSELGQTLAAFRAALPELSAARRHELECTMKELDVDAALEDLVGISHLLRRASDRAVRIVGNLKSFSRSPGEVVPTDLVAGIEETLVLLGRRLRDAGIEVEKRYGDVPEVLCRSGEMSQVCMNLLVNAIQALETDQRPNKPTPRILIEARRDGGAALVAVSDNGPGVPDDLASRIFEPFFTTKPRGQGTGLGLSISGDIARRHGGALTLERADNGGARFVCRIPLA</sequence>
<dbReference type="Pfam" id="PF00672">
    <property type="entry name" value="HAMP"/>
    <property type="match status" value="1"/>
</dbReference>
<proteinExistence type="predicted"/>
<dbReference type="CDD" id="cd00082">
    <property type="entry name" value="HisKA"/>
    <property type="match status" value="1"/>
</dbReference>
<dbReference type="Pfam" id="PF02518">
    <property type="entry name" value="HATPase_c"/>
    <property type="match status" value="1"/>
</dbReference>